<feature type="transmembrane region" description="Helical" evidence="2">
    <location>
        <begin position="20"/>
        <end position="38"/>
    </location>
</feature>
<evidence type="ECO:0000313" key="4">
    <source>
        <dbReference type="Proteomes" id="UP000247099"/>
    </source>
</evidence>
<keyword evidence="1" id="KW-0488">Methylation</keyword>
<dbReference type="Proteomes" id="UP000247099">
    <property type="component" value="Unassembled WGS sequence"/>
</dbReference>
<dbReference type="AlphaFoldDB" id="A0A317ZGI1"/>
<dbReference type="InterPro" id="IPR012902">
    <property type="entry name" value="N_methyl_site"/>
</dbReference>
<dbReference type="OrthoDB" id="196401at2"/>
<organism evidence="3 4">
    <name type="scientific">Coraliomargarita sinensis</name>
    <dbReference type="NCBI Taxonomy" id="2174842"/>
    <lineage>
        <taxon>Bacteria</taxon>
        <taxon>Pseudomonadati</taxon>
        <taxon>Verrucomicrobiota</taxon>
        <taxon>Opitutia</taxon>
        <taxon>Puniceicoccales</taxon>
        <taxon>Coraliomargaritaceae</taxon>
        <taxon>Coraliomargarita</taxon>
    </lineage>
</organism>
<dbReference type="Gene3D" id="3.30.700.10">
    <property type="entry name" value="Glycoprotein, Type 4 Pilin"/>
    <property type="match status" value="1"/>
</dbReference>
<keyword evidence="2" id="KW-0472">Membrane</keyword>
<keyword evidence="2" id="KW-1133">Transmembrane helix</keyword>
<dbReference type="Pfam" id="PF07963">
    <property type="entry name" value="N_methyl"/>
    <property type="match status" value="1"/>
</dbReference>
<dbReference type="InterPro" id="IPR045584">
    <property type="entry name" value="Pilin-like"/>
</dbReference>
<dbReference type="SUPFAM" id="SSF54523">
    <property type="entry name" value="Pili subunits"/>
    <property type="match status" value="1"/>
</dbReference>
<dbReference type="GO" id="GO:0015627">
    <property type="term" value="C:type II protein secretion system complex"/>
    <property type="evidence" value="ECO:0007669"/>
    <property type="project" value="InterPro"/>
</dbReference>
<gene>
    <name evidence="3" type="ORF">DDZ13_06180</name>
</gene>
<protein>
    <recommendedName>
        <fullName evidence="5">Type II secretion system protein GspG C-terminal domain-containing protein</fullName>
    </recommendedName>
</protein>
<evidence type="ECO:0008006" key="5">
    <source>
        <dbReference type="Google" id="ProtNLM"/>
    </source>
</evidence>
<accession>A0A317ZGI1</accession>
<dbReference type="GO" id="GO:0015628">
    <property type="term" value="P:protein secretion by the type II secretion system"/>
    <property type="evidence" value="ECO:0007669"/>
    <property type="project" value="InterPro"/>
</dbReference>
<dbReference type="PRINTS" id="PR00813">
    <property type="entry name" value="BCTERIALGSPG"/>
</dbReference>
<dbReference type="RefSeq" id="WP_110130560.1">
    <property type="nucleotide sequence ID" value="NZ_QHJQ01000003.1"/>
</dbReference>
<comment type="caution">
    <text evidence="3">The sequence shown here is derived from an EMBL/GenBank/DDBJ whole genome shotgun (WGS) entry which is preliminary data.</text>
</comment>
<keyword evidence="2" id="KW-0812">Transmembrane</keyword>
<sequence>MTHHIQDFSRQKAGFSLVEIAVVVAVIGILVALAIPAYKRSQDSTRIATIENDLRIYEQNFETFELENKFFPPSQPIPGQFPDGMAELMPDTWKLPSPIGGTYRWVYTTEEKPSDRSAYIEIVNSPANPILISAERLREIDDDMDDGNTSTGQFILNGLNIRYYIRF</sequence>
<reference evidence="3 4" key="1">
    <citation type="submission" date="2018-05" db="EMBL/GenBank/DDBJ databases">
        <title>Coraliomargarita sinensis sp. nov., isolated from a marine solar saltern.</title>
        <authorList>
            <person name="Zhou L.Y."/>
        </authorList>
    </citation>
    <scope>NUCLEOTIDE SEQUENCE [LARGE SCALE GENOMIC DNA]</scope>
    <source>
        <strain evidence="3 4">WN38</strain>
    </source>
</reference>
<keyword evidence="4" id="KW-1185">Reference proteome</keyword>
<name>A0A317ZGI1_9BACT</name>
<proteinExistence type="predicted"/>
<dbReference type="InterPro" id="IPR000983">
    <property type="entry name" value="Bac_GSPG_pilin"/>
</dbReference>
<evidence type="ECO:0000256" key="2">
    <source>
        <dbReference type="SAM" id="Phobius"/>
    </source>
</evidence>
<dbReference type="InParanoid" id="A0A317ZGI1"/>
<dbReference type="NCBIfam" id="TIGR02532">
    <property type="entry name" value="IV_pilin_GFxxxE"/>
    <property type="match status" value="1"/>
</dbReference>
<dbReference type="PROSITE" id="PS00409">
    <property type="entry name" value="PROKAR_NTER_METHYL"/>
    <property type="match status" value="1"/>
</dbReference>
<dbReference type="PANTHER" id="PTHR30093">
    <property type="entry name" value="GENERAL SECRETION PATHWAY PROTEIN G"/>
    <property type="match status" value="1"/>
</dbReference>
<dbReference type="EMBL" id="QHJQ01000003">
    <property type="protein sequence ID" value="PXA04754.1"/>
    <property type="molecule type" value="Genomic_DNA"/>
</dbReference>
<evidence type="ECO:0000256" key="1">
    <source>
        <dbReference type="ARBA" id="ARBA00022481"/>
    </source>
</evidence>
<evidence type="ECO:0000313" key="3">
    <source>
        <dbReference type="EMBL" id="PXA04754.1"/>
    </source>
</evidence>